<comment type="cofactor">
    <cofactor evidence="1">
        <name>FMN</name>
        <dbReference type="ChEBI" id="CHEBI:58210"/>
    </cofactor>
</comment>
<dbReference type="Proteomes" id="UP000076852">
    <property type="component" value="Chromosome 1"/>
</dbReference>
<evidence type="ECO:0000256" key="1">
    <source>
        <dbReference type="ARBA" id="ARBA00001917"/>
    </source>
</evidence>
<evidence type="ECO:0000313" key="7">
    <source>
        <dbReference type="Proteomes" id="UP000076852"/>
    </source>
</evidence>
<dbReference type="PANTHER" id="PTHR22893:SF91">
    <property type="entry name" value="NADPH DEHYDROGENASE 2-RELATED"/>
    <property type="match status" value="1"/>
</dbReference>
<dbReference type="InterPro" id="IPR001155">
    <property type="entry name" value="OxRdtase_FMN_N"/>
</dbReference>
<name>A0A160FK86_9BURK</name>
<dbReference type="GO" id="GO:0016628">
    <property type="term" value="F:oxidoreductase activity, acting on the CH-CH group of donors, NAD or NADP as acceptor"/>
    <property type="evidence" value="ECO:0007669"/>
    <property type="project" value="UniProtKB-ARBA"/>
</dbReference>
<dbReference type="InterPro" id="IPR045247">
    <property type="entry name" value="Oye-like"/>
</dbReference>
<organism evidence="6 7">
    <name type="scientific">Paraburkholderia phytofirmans OLGA172</name>
    <dbReference type="NCBI Taxonomy" id="1417228"/>
    <lineage>
        <taxon>Bacteria</taxon>
        <taxon>Pseudomonadati</taxon>
        <taxon>Pseudomonadota</taxon>
        <taxon>Betaproteobacteria</taxon>
        <taxon>Burkholderiales</taxon>
        <taxon>Burkholderiaceae</taxon>
        <taxon>Paraburkholderia</taxon>
    </lineage>
</organism>
<evidence type="ECO:0000256" key="2">
    <source>
        <dbReference type="ARBA" id="ARBA00005979"/>
    </source>
</evidence>
<proteinExistence type="inferred from homology"/>
<feature type="domain" description="NADH:flavin oxidoreductase/NADH oxidase N-terminal" evidence="5">
    <location>
        <begin position="9"/>
        <end position="343"/>
    </location>
</feature>
<dbReference type="GO" id="GO:0010181">
    <property type="term" value="F:FMN binding"/>
    <property type="evidence" value="ECO:0007669"/>
    <property type="project" value="InterPro"/>
</dbReference>
<dbReference type="KEGG" id="buz:AYM40_08575"/>
<comment type="similarity">
    <text evidence="2">Belongs to the NADH:flavin oxidoreductase/NADH oxidase family.</text>
</comment>
<protein>
    <submittedName>
        <fullName evidence="6">Alkene reductase</fullName>
    </submittedName>
</protein>
<keyword evidence="3" id="KW-0560">Oxidoreductase</keyword>
<dbReference type="FunFam" id="3.20.20.70:FF:000059">
    <property type="entry name" value="N-ethylmaleimide reductase, FMN-linked"/>
    <property type="match status" value="1"/>
</dbReference>
<dbReference type="EMBL" id="CP014578">
    <property type="protein sequence ID" value="ANB72408.1"/>
    <property type="molecule type" value="Genomic_DNA"/>
</dbReference>
<evidence type="ECO:0000256" key="3">
    <source>
        <dbReference type="ARBA" id="ARBA00023002"/>
    </source>
</evidence>
<dbReference type="InterPro" id="IPR013785">
    <property type="entry name" value="Aldolase_TIM"/>
</dbReference>
<reference evidence="6 7" key="1">
    <citation type="journal article" date="2016" name="Gene">
        <title>PacBio SMRT assembly of a complex multi-replicon genome reveals chlorocatechol degradative operon in a region of genome plasticity.</title>
        <authorList>
            <person name="Ricker N."/>
            <person name="Shen S.Y."/>
            <person name="Goordial J."/>
            <person name="Jin S."/>
            <person name="Fulthorpe R.R."/>
        </authorList>
    </citation>
    <scope>NUCLEOTIDE SEQUENCE [LARGE SCALE GENOMIC DNA]</scope>
    <source>
        <strain evidence="6 7">OLGA172</strain>
    </source>
</reference>
<dbReference type="AlphaFoldDB" id="A0A160FK86"/>
<dbReference type="RefSeq" id="WP_063495843.1">
    <property type="nucleotide sequence ID" value="NZ_CP014578.1"/>
</dbReference>
<keyword evidence="7" id="KW-1185">Reference proteome</keyword>
<dbReference type="CDD" id="cd02933">
    <property type="entry name" value="OYE_like_FMN"/>
    <property type="match status" value="1"/>
</dbReference>
<gene>
    <name evidence="6" type="ORF">AYM40_08575</name>
</gene>
<dbReference type="STRING" id="1804984.AYM40_08575"/>
<dbReference type="GO" id="GO:0005829">
    <property type="term" value="C:cytosol"/>
    <property type="evidence" value="ECO:0007669"/>
    <property type="project" value="UniProtKB-ARBA"/>
</dbReference>
<feature type="compositionally biased region" description="Polar residues" evidence="4">
    <location>
        <begin position="126"/>
        <end position="136"/>
    </location>
</feature>
<dbReference type="Pfam" id="PF00724">
    <property type="entry name" value="Oxidored_FMN"/>
    <property type="match status" value="1"/>
</dbReference>
<dbReference type="OrthoDB" id="8985337at2"/>
<dbReference type="SUPFAM" id="SSF51395">
    <property type="entry name" value="FMN-linked oxidoreductases"/>
    <property type="match status" value="1"/>
</dbReference>
<accession>A0A160FK86</accession>
<sequence>MNIESNQPLLQPVRLGDLDLPNRVVMASLTRMRAANPELAPTALHAEYYVQRASAGLIISEGVFVSPEAVGWADVPGLWSDAQVRGWRVVTDAVHHAGGRIVAQLWHTGSIGHPDFDAGKAPPSASAVNPEQQSVTAAGRKDTVVPRPMEKDEIRRTVADFGRAARNAIAAGFDGVQIQGGYHYLFNQFLNVRTNLRTDEYGGSTENRARFLFEVVETVVEAVGAQRTGIKTGPATSETGAFVSNDETLATSEYVIGRLNDFDLSHLLLMGAMADLSATPLAAMAGDGMFRHFREIYRGNIIANVDIDRARGNRLIEAGLVDMVAFGRPFIGNPDLPARFAADAPLAEVNWPKVYGPTAEGYTDYPEFQAVPA</sequence>
<evidence type="ECO:0000256" key="4">
    <source>
        <dbReference type="SAM" id="MobiDB-lite"/>
    </source>
</evidence>
<evidence type="ECO:0000259" key="5">
    <source>
        <dbReference type="Pfam" id="PF00724"/>
    </source>
</evidence>
<evidence type="ECO:0000313" key="6">
    <source>
        <dbReference type="EMBL" id="ANB72408.1"/>
    </source>
</evidence>
<dbReference type="Gene3D" id="3.20.20.70">
    <property type="entry name" value="Aldolase class I"/>
    <property type="match status" value="1"/>
</dbReference>
<dbReference type="PANTHER" id="PTHR22893">
    <property type="entry name" value="NADH OXIDOREDUCTASE-RELATED"/>
    <property type="match status" value="1"/>
</dbReference>
<feature type="region of interest" description="Disordered" evidence="4">
    <location>
        <begin position="119"/>
        <end position="140"/>
    </location>
</feature>